<evidence type="ECO:0000256" key="1">
    <source>
        <dbReference type="SAM" id="SignalP"/>
    </source>
</evidence>
<dbReference type="SUPFAM" id="SSF49695">
    <property type="entry name" value="gamma-Crystallin-like"/>
    <property type="match status" value="1"/>
</dbReference>
<reference evidence="2 3" key="1">
    <citation type="submission" date="2021-03" db="EMBL/GenBank/DDBJ databases">
        <title>Actinomadura violae sp. nov., isolated from lichen in Thailand.</title>
        <authorList>
            <person name="Kanchanasin P."/>
            <person name="Saeng-In P."/>
            <person name="Phongsopitanun W."/>
            <person name="Yuki M."/>
            <person name="Kudo T."/>
            <person name="Ohkuma M."/>
            <person name="Tanasupawat S."/>
        </authorList>
    </citation>
    <scope>NUCLEOTIDE SEQUENCE [LARGE SCALE GENOMIC DNA]</scope>
    <source>
        <strain evidence="2 3">LCR2-06</strain>
    </source>
</reference>
<dbReference type="Proteomes" id="UP000680206">
    <property type="component" value="Unassembled WGS sequence"/>
</dbReference>
<keyword evidence="1" id="KW-0732">Signal</keyword>
<organism evidence="2 3">
    <name type="scientific">Actinomadura violacea</name>
    <dbReference type="NCBI Taxonomy" id="2819934"/>
    <lineage>
        <taxon>Bacteria</taxon>
        <taxon>Bacillati</taxon>
        <taxon>Actinomycetota</taxon>
        <taxon>Actinomycetes</taxon>
        <taxon>Streptosporangiales</taxon>
        <taxon>Thermomonosporaceae</taxon>
        <taxon>Actinomadura</taxon>
    </lineage>
</organism>
<protein>
    <submittedName>
        <fullName evidence="2">Peptidase inhibitor family I36 protein</fullName>
    </submittedName>
</protein>
<comment type="caution">
    <text evidence="2">The sequence shown here is derived from an EMBL/GenBank/DDBJ whole genome shotgun (WGS) entry which is preliminary data.</text>
</comment>
<sequence>MEVRIGTRTGLVLAASALMAGAPAAAASASPPIATAPASVPASVSAPALAGYDACPRGRMCIWHDRDGGGARLSFAHKARDLSELEGGLNDHVLSAWNRTGRRWCLYQDAHYKGDKRAAEREPLVGSKGNTNAFGYKISSLKPC</sequence>
<dbReference type="Gene3D" id="2.60.20.10">
    <property type="entry name" value="Crystallins"/>
    <property type="match status" value="1"/>
</dbReference>
<evidence type="ECO:0000313" key="3">
    <source>
        <dbReference type="Proteomes" id="UP000680206"/>
    </source>
</evidence>
<feature type="chain" id="PRO_5045127673" evidence="1">
    <location>
        <begin position="27"/>
        <end position="144"/>
    </location>
</feature>
<gene>
    <name evidence="2" type="ORF">J4709_24745</name>
</gene>
<keyword evidence="3" id="KW-1185">Reference proteome</keyword>
<name>A0ABS3RVP0_9ACTN</name>
<accession>A0ABS3RVP0</accession>
<dbReference type="EMBL" id="JAGEPF010000015">
    <property type="protein sequence ID" value="MBO2460798.1"/>
    <property type="molecule type" value="Genomic_DNA"/>
</dbReference>
<evidence type="ECO:0000313" key="2">
    <source>
        <dbReference type="EMBL" id="MBO2460798.1"/>
    </source>
</evidence>
<feature type="signal peptide" evidence="1">
    <location>
        <begin position="1"/>
        <end position="26"/>
    </location>
</feature>
<proteinExistence type="predicted"/>
<dbReference type="RefSeq" id="WP_208244184.1">
    <property type="nucleotide sequence ID" value="NZ_JAGEPF010000015.1"/>
</dbReference>
<dbReference type="Pfam" id="PF03995">
    <property type="entry name" value="Inhibitor_I36"/>
    <property type="match status" value="1"/>
</dbReference>
<dbReference type="InterPro" id="IPR011024">
    <property type="entry name" value="G_crystallin-like"/>
</dbReference>